<keyword evidence="2" id="KW-0521">NADP</keyword>
<evidence type="ECO:0000313" key="5">
    <source>
        <dbReference type="EMBL" id="EFW62180.1"/>
    </source>
</evidence>
<dbReference type="InterPro" id="IPR023210">
    <property type="entry name" value="NADP_OxRdtase_dom"/>
</dbReference>
<dbReference type="Gene3D" id="3.20.20.100">
    <property type="entry name" value="NADP-dependent oxidoreductase domain"/>
    <property type="match status" value="1"/>
</dbReference>
<accession>A0A6N3QTX7</accession>
<proteinExistence type="inferred from homology"/>
<dbReference type="InterPro" id="IPR005399">
    <property type="entry name" value="K_chnl_volt-dep_bsu_KCNAB-rel"/>
</dbReference>
<evidence type="ECO:0000256" key="3">
    <source>
        <dbReference type="ARBA" id="ARBA00023002"/>
    </source>
</evidence>
<organism evidence="5 6">
    <name type="scientific">Shigella flexneri CDC 796-83</name>
    <dbReference type="NCBI Taxonomy" id="945360"/>
    <lineage>
        <taxon>Bacteria</taxon>
        <taxon>Pseudomonadati</taxon>
        <taxon>Pseudomonadota</taxon>
        <taxon>Gammaproteobacteria</taxon>
        <taxon>Enterobacterales</taxon>
        <taxon>Enterobacteriaceae</taxon>
        <taxon>Shigella</taxon>
    </lineage>
</organism>
<dbReference type="EMBL" id="AERO01000015">
    <property type="protein sequence ID" value="EFW62180.1"/>
    <property type="molecule type" value="Genomic_DNA"/>
</dbReference>
<gene>
    <name evidence="5" type="ORF">SGF_00318</name>
</gene>
<protein>
    <submittedName>
        <fullName evidence="5">Aldo-keto reductase</fullName>
    </submittedName>
</protein>
<evidence type="ECO:0000259" key="4">
    <source>
        <dbReference type="Pfam" id="PF00248"/>
    </source>
</evidence>
<evidence type="ECO:0000256" key="1">
    <source>
        <dbReference type="ARBA" id="ARBA00006515"/>
    </source>
</evidence>
<dbReference type="Proteomes" id="UP000003302">
    <property type="component" value="Unassembled WGS sequence"/>
</dbReference>
<dbReference type="GO" id="GO:0016491">
    <property type="term" value="F:oxidoreductase activity"/>
    <property type="evidence" value="ECO:0007669"/>
    <property type="project" value="UniProtKB-KW"/>
</dbReference>
<comment type="caution">
    <text evidence="5">The sequence shown here is derived from an EMBL/GenBank/DDBJ whole genome shotgun (WGS) entry which is preliminary data.</text>
</comment>
<evidence type="ECO:0000313" key="6">
    <source>
        <dbReference type="Proteomes" id="UP000003302"/>
    </source>
</evidence>
<keyword evidence="3" id="KW-0560">Oxidoreductase</keyword>
<reference evidence="5 6" key="1">
    <citation type="submission" date="2011-01" db="EMBL/GenBank/DDBJ databases">
        <title>Shigella flexneri CDC 796-83 whole genome shotgun sequencing project.</title>
        <authorList>
            <person name="Mane S.P."/>
            <person name="Sobral B.W."/>
            <person name="Cebula T."/>
            <person name="Chertkov O."/>
            <person name="Munk A.C."/>
            <person name="Tapia R."/>
            <person name="Green L."/>
            <person name="Rogers Y."/>
            <person name="Detter J.C."/>
            <person name="Bruce D."/>
            <person name="Brettin T.S."/>
        </authorList>
    </citation>
    <scope>NUCLEOTIDE SEQUENCE [LARGE SCALE GENOMIC DNA]</scope>
    <source>
        <strain evidence="5 6">CDC 796-83</strain>
    </source>
</reference>
<comment type="similarity">
    <text evidence="1">Belongs to the shaker potassium channel beta subunit family.</text>
</comment>
<evidence type="ECO:0000256" key="2">
    <source>
        <dbReference type="ARBA" id="ARBA00022857"/>
    </source>
</evidence>
<dbReference type="PANTHER" id="PTHR43150:SF4">
    <property type="entry name" value="L-GLYCERALDEHYDE 3-PHOSPHATE REDUCTASE"/>
    <property type="match status" value="1"/>
</dbReference>
<dbReference type="SUPFAM" id="SSF51430">
    <property type="entry name" value="NAD(P)-linked oxidoreductase"/>
    <property type="match status" value="1"/>
</dbReference>
<dbReference type="InterPro" id="IPR036812">
    <property type="entry name" value="NAD(P)_OxRdtase_dom_sf"/>
</dbReference>
<dbReference type="AlphaFoldDB" id="A0A6N3QTX7"/>
<dbReference type="GO" id="GO:0051596">
    <property type="term" value="P:methylglyoxal catabolic process"/>
    <property type="evidence" value="ECO:0007669"/>
    <property type="project" value="TreeGrafter"/>
</dbReference>
<name>A0A6N3QTX7_SHIFL</name>
<dbReference type="Pfam" id="PF00248">
    <property type="entry name" value="Aldo_ket_red"/>
    <property type="match status" value="1"/>
</dbReference>
<dbReference type="PANTHER" id="PTHR43150">
    <property type="entry name" value="HYPERKINETIC, ISOFORM M"/>
    <property type="match status" value="1"/>
</dbReference>
<sequence>MHREGNKVRGLTPKMLTEANLNSLRLLNEMAQQRGQSMAQMALSWLLKDDRVTSVLIGVSRAEQLEENVQALNNLTFSTEELAQIDQHIADGELNLWQASSDK</sequence>
<feature type="domain" description="NADP-dependent oxidoreductase" evidence="4">
    <location>
        <begin position="8"/>
        <end position="89"/>
    </location>
</feature>